<feature type="transmembrane region" description="Helical" evidence="1">
    <location>
        <begin position="214"/>
        <end position="233"/>
    </location>
</feature>
<evidence type="ECO:0000313" key="5">
    <source>
        <dbReference type="EMBL" id="CAF1494714.1"/>
    </source>
</evidence>
<dbReference type="Proteomes" id="UP000663823">
    <property type="component" value="Unassembled WGS sequence"/>
</dbReference>
<evidence type="ECO:0000313" key="8">
    <source>
        <dbReference type="EMBL" id="CAF4156556.1"/>
    </source>
</evidence>
<dbReference type="Gene3D" id="1.20.1070.10">
    <property type="entry name" value="Rhodopsin 7-helix transmembrane proteins"/>
    <property type="match status" value="1"/>
</dbReference>
<dbReference type="SUPFAM" id="SSF81321">
    <property type="entry name" value="Family A G protein-coupled receptor-like"/>
    <property type="match status" value="1"/>
</dbReference>
<dbReference type="Proteomes" id="UP000663889">
    <property type="component" value="Unassembled WGS sequence"/>
</dbReference>
<dbReference type="Proteomes" id="UP000663854">
    <property type="component" value="Unassembled WGS sequence"/>
</dbReference>
<evidence type="ECO:0000313" key="3">
    <source>
        <dbReference type="EMBL" id="CAF1455385.1"/>
    </source>
</evidence>
<dbReference type="EMBL" id="CAJOBE010014725">
    <property type="protein sequence ID" value="CAF4181753.1"/>
    <property type="molecule type" value="Genomic_DNA"/>
</dbReference>
<dbReference type="Proteomes" id="UP000663870">
    <property type="component" value="Unassembled WGS sequence"/>
</dbReference>
<proteinExistence type="predicted"/>
<evidence type="ECO:0000313" key="6">
    <source>
        <dbReference type="EMBL" id="CAF1640319.1"/>
    </source>
</evidence>
<reference evidence="6" key="1">
    <citation type="submission" date="2021-02" db="EMBL/GenBank/DDBJ databases">
        <authorList>
            <person name="Nowell W R."/>
        </authorList>
    </citation>
    <scope>NUCLEOTIDE SEQUENCE</scope>
</reference>
<dbReference type="OrthoDB" id="10038039at2759"/>
<dbReference type="EMBL" id="CAJOAX010013044">
    <property type="protein sequence ID" value="CAF4123885.1"/>
    <property type="molecule type" value="Genomic_DNA"/>
</dbReference>
<dbReference type="Proteomes" id="UP000663864">
    <property type="component" value="Unassembled WGS sequence"/>
</dbReference>
<accession>A0A816DQX8</accession>
<gene>
    <name evidence="9" type="ORF">FNK824_LOCUS35261</name>
    <name evidence="8" type="ORF">JBS370_LOCUS34267</name>
    <name evidence="6" type="ORF">JXQ802_LOCUS53091</name>
    <name evidence="7" type="ORF">OTI717_LOCUS34984</name>
    <name evidence="3" type="ORF">PYM288_LOCUS36721</name>
    <name evidence="4" type="ORF">RFH988_LOCUS37100</name>
    <name evidence="2" type="ORF">SEV965_LOCUS33060</name>
    <name evidence="5" type="ORF">ZHD862_LOCUS37175</name>
</gene>
<evidence type="ECO:0000313" key="10">
    <source>
        <dbReference type="Proteomes" id="UP000663870"/>
    </source>
</evidence>
<keyword evidence="1" id="KW-0472">Membrane</keyword>
<dbReference type="EMBL" id="CAJNOU010004340">
    <property type="protein sequence ID" value="CAF1437536.1"/>
    <property type="molecule type" value="Genomic_DNA"/>
</dbReference>
<dbReference type="EMBL" id="CAJNOH010007337">
    <property type="protein sequence ID" value="CAF1455385.1"/>
    <property type="molecule type" value="Genomic_DNA"/>
</dbReference>
<organism evidence="6 10">
    <name type="scientific">Rotaria sordida</name>
    <dbReference type="NCBI Taxonomy" id="392033"/>
    <lineage>
        <taxon>Eukaryota</taxon>
        <taxon>Metazoa</taxon>
        <taxon>Spiralia</taxon>
        <taxon>Gnathifera</taxon>
        <taxon>Rotifera</taxon>
        <taxon>Eurotatoria</taxon>
        <taxon>Bdelloidea</taxon>
        <taxon>Philodinida</taxon>
        <taxon>Philodinidae</taxon>
        <taxon>Rotaria</taxon>
    </lineage>
</organism>
<comment type="caution">
    <text evidence="6">The sequence shown here is derived from an EMBL/GenBank/DDBJ whole genome shotgun (WGS) entry which is preliminary data.</text>
</comment>
<evidence type="ECO:0000313" key="4">
    <source>
        <dbReference type="EMBL" id="CAF1459651.1"/>
    </source>
</evidence>
<evidence type="ECO:0000256" key="1">
    <source>
        <dbReference type="SAM" id="Phobius"/>
    </source>
</evidence>
<dbReference type="Proteomes" id="UP000663882">
    <property type="component" value="Unassembled WGS sequence"/>
</dbReference>
<keyword evidence="10" id="KW-1185">Reference proteome</keyword>
<feature type="transmembrane region" description="Helical" evidence="1">
    <location>
        <begin position="69"/>
        <end position="89"/>
    </location>
</feature>
<feature type="transmembrane region" description="Helical" evidence="1">
    <location>
        <begin position="119"/>
        <end position="141"/>
    </location>
</feature>
<protein>
    <submittedName>
        <fullName evidence="6">Uncharacterized protein</fullName>
    </submittedName>
</protein>
<dbReference type="EMBL" id="CAJNOL010008986">
    <property type="protein sequence ID" value="CAF1640319.1"/>
    <property type="molecule type" value="Genomic_DNA"/>
</dbReference>
<dbReference type="Proteomes" id="UP000663874">
    <property type="component" value="Unassembled WGS sequence"/>
</dbReference>
<keyword evidence="1" id="KW-1133">Transmembrane helix</keyword>
<keyword evidence="1" id="KW-0812">Transmembrane</keyword>
<dbReference type="EMBL" id="CAJOBD010010696">
    <property type="protein sequence ID" value="CAF4156556.1"/>
    <property type="molecule type" value="Genomic_DNA"/>
</dbReference>
<dbReference type="EMBL" id="CAJNOO010006979">
    <property type="protein sequence ID" value="CAF1459651.1"/>
    <property type="molecule type" value="Genomic_DNA"/>
</dbReference>
<dbReference type="AlphaFoldDB" id="A0A816DQX8"/>
<evidence type="ECO:0000313" key="7">
    <source>
        <dbReference type="EMBL" id="CAF4123885.1"/>
    </source>
</evidence>
<name>A0A816DQX8_9BILA</name>
<feature type="transmembrane region" description="Helical" evidence="1">
    <location>
        <begin position="20"/>
        <end position="49"/>
    </location>
</feature>
<feature type="transmembrane region" description="Helical" evidence="1">
    <location>
        <begin position="174"/>
        <end position="194"/>
    </location>
</feature>
<evidence type="ECO:0000313" key="9">
    <source>
        <dbReference type="EMBL" id="CAF4181753.1"/>
    </source>
</evidence>
<dbReference type="EMBL" id="CAJNOT010006712">
    <property type="protein sequence ID" value="CAF1494714.1"/>
    <property type="molecule type" value="Genomic_DNA"/>
</dbReference>
<dbReference type="Proteomes" id="UP000663836">
    <property type="component" value="Unassembled WGS sequence"/>
</dbReference>
<sequence>MQIRTMLTFYGHRSRTQSYAYQYLSCHVFGTIYTILTSVSLWTSASFAFERTLMELFFFKLFGTTRKHALVMSFIFFIFIPLCRIPTILGKKVLPDPTNISLFICTYRMSSLLLRFEQIQAWINMLGPCFVHFVSNILTCISTARRKVYLSNSSNNRLSCWHAWLHQISLHCDYFVCPLVIILCQLPHLIFFAITNTLHPCLEPKLSAYSHLHILSGLLITVPQTLTFFIFIYPSKSYMGEFYSSSPIGRFLQKLK</sequence>
<evidence type="ECO:0000313" key="2">
    <source>
        <dbReference type="EMBL" id="CAF1437536.1"/>
    </source>
</evidence>